<accession>A0A853KUT9</accession>
<evidence type="ECO:0000256" key="3">
    <source>
        <dbReference type="ARBA" id="ARBA00022448"/>
    </source>
</evidence>
<dbReference type="AlphaFoldDB" id="A0A853KUT9"/>
<evidence type="ECO:0000256" key="2">
    <source>
        <dbReference type="ARBA" id="ARBA00021714"/>
    </source>
</evidence>
<evidence type="ECO:0000256" key="6">
    <source>
        <dbReference type="ARBA" id="ARBA00022795"/>
    </source>
</evidence>
<evidence type="ECO:0000256" key="9">
    <source>
        <dbReference type="ARBA" id="ARBA00023136"/>
    </source>
</evidence>
<keyword evidence="3 12" id="KW-0813">Transport</keyword>
<evidence type="ECO:0000256" key="7">
    <source>
        <dbReference type="ARBA" id="ARBA00022927"/>
    </source>
</evidence>
<dbReference type="InterPro" id="IPR005837">
    <property type="entry name" value="FliP"/>
</dbReference>
<keyword evidence="6 12" id="KW-1005">Bacterial flagellum biogenesis</keyword>
<name>A0A853KUT9_9PROT</name>
<keyword evidence="10" id="KW-0975">Bacterial flagellum</keyword>
<evidence type="ECO:0000256" key="1">
    <source>
        <dbReference type="ARBA" id="ARBA00006257"/>
    </source>
</evidence>
<evidence type="ECO:0000256" key="5">
    <source>
        <dbReference type="ARBA" id="ARBA00022692"/>
    </source>
</evidence>
<keyword evidence="13" id="KW-0969">Cilium</keyword>
<feature type="transmembrane region" description="Helical" evidence="12">
    <location>
        <begin position="70"/>
        <end position="103"/>
    </location>
</feature>
<organism evidence="13 14">
    <name type="scientific">Thalassospira tepidiphila MCCC 1A03514</name>
    <dbReference type="NCBI Taxonomy" id="1177930"/>
    <lineage>
        <taxon>Bacteria</taxon>
        <taxon>Pseudomonadati</taxon>
        <taxon>Pseudomonadota</taxon>
        <taxon>Alphaproteobacteria</taxon>
        <taxon>Rhodospirillales</taxon>
        <taxon>Thalassospiraceae</taxon>
        <taxon>Thalassospira</taxon>
    </lineage>
</organism>
<dbReference type="InterPro" id="IPR005838">
    <property type="entry name" value="T3SS_IM_P"/>
</dbReference>
<comment type="similarity">
    <text evidence="1 12">Belongs to the FliP/MopC/SpaP family.</text>
</comment>
<dbReference type="NCBIfam" id="NF009438">
    <property type="entry name" value="PRK12797.1"/>
    <property type="match status" value="1"/>
</dbReference>
<dbReference type="EMBL" id="JPVZ01000012">
    <property type="protein sequence ID" value="OAZ07968.1"/>
    <property type="molecule type" value="Genomic_DNA"/>
</dbReference>
<dbReference type="Proteomes" id="UP000094009">
    <property type="component" value="Unassembled WGS sequence"/>
</dbReference>
<evidence type="ECO:0000256" key="11">
    <source>
        <dbReference type="ARBA" id="ARBA00023225"/>
    </source>
</evidence>
<dbReference type="PANTHER" id="PTHR30587">
    <property type="entry name" value="FLAGELLAR BIOSYNTHETIC PROTEIN FLIP"/>
    <property type="match status" value="1"/>
</dbReference>
<reference evidence="13 14" key="1">
    <citation type="submission" date="2014-07" db="EMBL/GenBank/DDBJ databases">
        <title>Draft genome sequence of Thalassospira tepidiphila 1-1B.</title>
        <authorList>
            <person name="Lai Q."/>
            <person name="Shao Z."/>
        </authorList>
    </citation>
    <scope>NUCLEOTIDE SEQUENCE [LARGE SCALE GENOMIC DNA]</scope>
    <source>
        <strain evidence="13 14">MCCC 1A03514</strain>
    </source>
</reference>
<dbReference type="PROSITE" id="PS01061">
    <property type="entry name" value="FLIP_2"/>
    <property type="match status" value="1"/>
</dbReference>
<keyword evidence="5 12" id="KW-0812">Transmembrane</keyword>
<evidence type="ECO:0000313" key="14">
    <source>
        <dbReference type="Proteomes" id="UP000094009"/>
    </source>
</evidence>
<proteinExistence type="inferred from homology"/>
<feature type="transmembrane region" description="Helical" evidence="12">
    <location>
        <begin position="27"/>
        <end position="46"/>
    </location>
</feature>
<gene>
    <name evidence="12" type="primary">fliP</name>
    <name evidence="13" type="ORF">TH4_19400</name>
</gene>
<sequence>MNRDIPSPSARTQDVKPAKTGWRAPRWLTLCAIWSLIPLIAIMAGGDTVQAQSFNFDLGDGPGVTSSGRLIQLIGLITVLSIAPAILMMVTSFTRIIVVLSLLRTALGIQQSPPNQVLISLAMFLTLFIMMPTLERVWEEGLEPMINGNIDEFEGFERSVKPVHDFMMTQVRERDLQLFVNLAGIEEITSPDDIPLRSLIPAFMISELRRAFEIGFLLFIPFLIIDMVVASILMSMGMMMLPPVIISLPFKLIFFVMVDGWYLIAGSLVESFGG</sequence>
<dbReference type="PANTHER" id="PTHR30587:SF0">
    <property type="entry name" value="FLAGELLAR BIOSYNTHETIC PROTEIN FLIP"/>
    <property type="match status" value="1"/>
</dbReference>
<feature type="transmembrane region" description="Helical" evidence="12">
    <location>
        <begin position="245"/>
        <end position="264"/>
    </location>
</feature>
<dbReference type="NCBIfam" id="TIGR01103">
    <property type="entry name" value="fliP"/>
    <property type="match status" value="1"/>
</dbReference>
<keyword evidence="13" id="KW-0282">Flagellum</keyword>
<evidence type="ECO:0000256" key="8">
    <source>
        <dbReference type="ARBA" id="ARBA00022989"/>
    </source>
</evidence>
<comment type="function">
    <text evidence="12">Plays a role in the flagellum-specific transport system.</text>
</comment>
<dbReference type="GO" id="GO:0005886">
    <property type="term" value="C:plasma membrane"/>
    <property type="evidence" value="ECO:0007669"/>
    <property type="project" value="UniProtKB-SubCell"/>
</dbReference>
<keyword evidence="4 12" id="KW-1003">Cell membrane</keyword>
<dbReference type="GO" id="GO:0009306">
    <property type="term" value="P:protein secretion"/>
    <property type="evidence" value="ECO:0007669"/>
    <property type="project" value="UniProtKB-UniRule"/>
</dbReference>
<evidence type="ECO:0000256" key="12">
    <source>
        <dbReference type="RuleBase" id="RU362069"/>
    </source>
</evidence>
<keyword evidence="11 12" id="KW-1006">Bacterial flagellum protein export</keyword>
<dbReference type="PROSITE" id="PS01060">
    <property type="entry name" value="FLIP_1"/>
    <property type="match status" value="1"/>
</dbReference>
<dbReference type="Pfam" id="PF00813">
    <property type="entry name" value="FliP"/>
    <property type="match status" value="1"/>
</dbReference>
<evidence type="ECO:0000256" key="4">
    <source>
        <dbReference type="ARBA" id="ARBA00022475"/>
    </source>
</evidence>
<dbReference type="PRINTS" id="PR00951">
    <property type="entry name" value="FLGBIOSNFLIP"/>
</dbReference>
<evidence type="ECO:0000313" key="13">
    <source>
        <dbReference type="EMBL" id="OAZ07968.1"/>
    </source>
</evidence>
<dbReference type="PRINTS" id="PR01302">
    <property type="entry name" value="TYPE3IMPPROT"/>
</dbReference>
<keyword evidence="7 12" id="KW-0653">Protein transport</keyword>
<feature type="transmembrane region" description="Helical" evidence="12">
    <location>
        <begin position="214"/>
        <end position="233"/>
    </location>
</feature>
<keyword evidence="8 12" id="KW-1133">Transmembrane helix</keyword>
<comment type="caution">
    <text evidence="13">The sequence shown here is derived from an EMBL/GenBank/DDBJ whole genome shotgun (WGS) entry which is preliminary data.</text>
</comment>
<keyword evidence="13" id="KW-0966">Cell projection</keyword>
<comment type="subcellular location">
    <subcellularLocation>
        <location evidence="12">Cell membrane</location>
        <topology evidence="12">Multi-pass membrane protein</topology>
    </subcellularLocation>
    <subcellularLocation>
        <location evidence="12">Bacterial flagellum basal body</location>
    </subcellularLocation>
</comment>
<protein>
    <recommendedName>
        <fullName evidence="2 12">Flagellar biosynthetic protein FliP</fullName>
    </recommendedName>
</protein>
<dbReference type="RefSeq" id="WP_209272241.1">
    <property type="nucleotide sequence ID" value="NZ_JPVZ01000012.1"/>
</dbReference>
<evidence type="ECO:0000256" key="10">
    <source>
        <dbReference type="ARBA" id="ARBA00023143"/>
    </source>
</evidence>
<dbReference type="GO" id="GO:0044781">
    <property type="term" value="P:bacterial-type flagellum organization"/>
    <property type="evidence" value="ECO:0007669"/>
    <property type="project" value="UniProtKB-UniRule"/>
</dbReference>
<keyword evidence="9 12" id="KW-0472">Membrane</keyword>
<dbReference type="GO" id="GO:0009425">
    <property type="term" value="C:bacterial-type flagellum basal body"/>
    <property type="evidence" value="ECO:0007669"/>
    <property type="project" value="UniProtKB-SubCell"/>
</dbReference>